<dbReference type="STRING" id="188906.SAMN04488526_2750"/>
<reference evidence="2 3" key="1">
    <citation type="submission" date="2016-10" db="EMBL/GenBank/DDBJ databases">
        <authorList>
            <person name="de Groot N.N."/>
        </authorList>
    </citation>
    <scope>NUCLEOTIDE SEQUENCE [LARGE SCALE GENOMIC DNA]</scope>
    <source>
        <strain evidence="2 3">DSM 14858</strain>
    </source>
</reference>
<keyword evidence="3" id="KW-1185">Reference proteome</keyword>
<dbReference type="InterPro" id="IPR021322">
    <property type="entry name" value="DUF2924"/>
</dbReference>
<evidence type="ECO:0000256" key="1">
    <source>
        <dbReference type="SAM" id="MobiDB-lite"/>
    </source>
</evidence>
<organism evidence="2 3">
    <name type="scientific">Jannaschia helgolandensis</name>
    <dbReference type="NCBI Taxonomy" id="188906"/>
    <lineage>
        <taxon>Bacteria</taxon>
        <taxon>Pseudomonadati</taxon>
        <taxon>Pseudomonadota</taxon>
        <taxon>Alphaproteobacteria</taxon>
        <taxon>Rhodobacterales</taxon>
        <taxon>Roseobacteraceae</taxon>
        <taxon>Jannaschia</taxon>
    </lineage>
</organism>
<name>A0A1H7QE50_9RHOB</name>
<dbReference type="Proteomes" id="UP000199283">
    <property type="component" value="Unassembled WGS sequence"/>
</dbReference>
<evidence type="ECO:0000313" key="2">
    <source>
        <dbReference type="EMBL" id="SEL46213.1"/>
    </source>
</evidence>
<gene>
    <name evidence="2" type="ORF">SAMN04488526_2750</name>
</gene>
<evidence type="ECO:0008006" key="4">
    <source>
        <dbReference type="Google" id="ProtNLM"/>
    </source>
</evidence>
<proteinExistence type="predicted"/>
<accession>A0A1H7QE50</accession>
<dbReference type="EMBL" id="FNZQ01000005">
    <property type="protein sequence ID" value="SEL46213.1"/>
    <property type="molecule type" value="Genomic_DNA"/>
</dbReference>
<sequence>MPGTKRKMDPPQGRPGECASAEESVVMQLSALKRMTVVELKTKWESLFGSSAPNNSRSYLELRLGYRIQELTLGGLSRETRRTLDLLADEIEGQARHRSIIADPRNPVVGTRLVREWDGVEHTVTVMKNGFDWQGRKFKSLSAAARAITGTQWNGYRFFGLREARRDDR</sequence>
<evidence type="ECO:0000313" key="3">
    <source>
        <dbReference type="Proteomes" id="UP000199283"/>
    </source>
</evidence>
<feature type="region of interest" description="Disordered" evidence="1">
    <location>
        <begin position="1"/>
        <end position="21"/>
    </location>
</feature>
<protein>
    <recommendedName>
        <fullName evidence="4">DUF2924 domain-containing protein</fullName>
    </recommendedName>
</protein>
<dbReference type="Pfam" id="PF11149">
    <property type="entry name" value="DUF2924"/>
    <property type="match status" value="1"/>
</dbReference>
<dbReference type="AlphaFoldDB" id="A0A1H7QE50"/>